<organism evidence="5 6">
    <name type="scientific">Babesia divergens</name>
    <dbReference type="NCBI Taxonomy" id="32595"/>
    <lineage>
        <taxon>Eukaryota</taxon>
        <taxon>Sar</taxon>
        <taxon>Alveolata</taxon>
        <taxon>Apicomplexa</taxon>
        <taxon>Aconoidasida</taxon>
        <taxon>Piroplasmida</taxon>
        <taxon>Babesiidae</taxon>
        <taxon>Babesia</taxon>
    </lineage>
</organism>
<dbReference type="Proteomes" id="UP001195914">
    <property type="component" value="Unassembled WGS sequence"/>
</dbReference>
<sequence length="1225" mass="139043">MDVEHIVKLYLSHKEKRHEAVFPAVQHEVLVNQDRVRSLHVMHGLPTGNFGYTPIKTHKCVNGQRNGNRIPSFRRFSSCFARHPEAAIDCLMSVVINSFIDRQLGVSHSRRVVRLCILAVSFISSLQVGSIKVKRRIGRATRLHKTWLGWTVTPRDTISHRSHNRIRVLDALRSCIYLKSALSGLRLSYKIIITLVKQVCQLVKCKLDNSRTKWVDLEITKVVMRNDGYDVLETASNFIANALCHQKLALPLYYVLKTSLSHWRSFRHSYTTQMFHTLMLFECVAVDCNVAEVLDRFRAAINTSLNNLLFSMHQFQEKKASVLQISSVLYHFYGLMNRKMAFHRLKSRFAPHLYNVEKMIPAGSTGEDDCRSIISYISHVKWIIMVSTLLLDNSTDIRRNTWIAIQIMAQFFLDGGLRCGLLRCQRSNACIRCLTTYTDISVGLYTILTRLRKLDVYPFHVTLLKILLKNALSRVYATFGSIDNCVEGDFSLLTDYQKSSSQRVKGDPHRTPMKVSFAAHLIRQVCLKHASRKGMNIKQKHHRIDVALPFPTYLKLLFSVHNNVPGIKVLHNADKVLRSPQVYELLDHLAPFHVRNPSLSPELRSTTNGRLPFQGIMAVVAEVYLFNKMAADCLWDLVVKNQLNVMQRTQACHMLAKNPHVISLALPQLVQSLAVDPGNRVWHLLSLAMRNHYVRERAPYFTACMIHANEGHMDTSKAKAFLVGSQNNLVVKAPQELTLKAASTSTPRNEDMINIYMHSQLLNLTSSLAKVDPDERTRALQAGIRLIHQTVVAAGSASLFDDTIESAECAIRKLNHSNPISRKVLAIDADTAKVLKSATRSPFMLDFHLANNRITRYIYKMDDDMRQDALVVQIKVFMLHVFRTYRLEAFLQPFLVVPYSTTLATMVKRTSTVFELLPKEGGDSREVSTGSRGSAAHSWVEKHPQKDRNVESTHELSADSTLYVEDVGTCHSEHRHSAIVEHMTALMDCISCHGRKLRHQESCGNTTTSAMPHLLGGTVGFIPGTISRHTIGKDYNISLEDYFELKFGPRGSYRHNCAMDNFVNSLAGYSLLCFLLQVKDRHNGNLLISPEGHIIHIDFGFILGASPAADVTFEQAPFKLTKEMIDLLGGIQSDNFHRYVRLLVSAYLAVRQEAEIFIALVKLLEHSNMASFRRSSVLKLKQRFCLDSTPERAANFMIRRIHVALHSKTTMLYDIVQGWQQGIQH</sequence>
<evidence type="ECO:0000256" key="1">
    <source>
        <dbReference type="ARBA" id="ARBA00022679"/>
    </source>
</evidence>
<dbReference type="SMART" id="SM00146">
    <property type="entry name" value="PI3Kc"/>
    <property type="match status" value="1"/>
</dbReference>
<dbReference type="EMBL" id="JAHBMH010000024">
    <property type="protein sequence ID" value="KAK1938742.1"/>
    <property type="molecule type" value="Genomic_DNA"/>
</dbReference>
<feature type="region of interest" description="Disordered" evidence="3">
    <location>
        <begin position="920"/>
        <end position="954"/>
    </location>
</feature>
<comment type="caution">
    <text evidence="5">The sequence shown here is derived from an EMBL/GenBank/DDBJ whole genome shotgun (WGS) entry which is preliminary data.</text>
</comment>
<feature type="domain" description="PI3K/PI4K catalytic" evidence="4">
    <location>
        <begin position="828"/>
        <end position="1209"/>
    </location>
</feature>
<dbReference type="Gene3D" id="1.10.1070.11">
    <property type="entry name" value="Phosphatidylinositol 3-/4-kinase, catalytic domain"/>
    <property type="match status" value="1"/>
</dbReference>
<proteinExistence type="predicted"/>
<dbReference type="GO" id="GO:0005737">
    <property type="term" value="C:cytoplasm"/>
    <property type="evidence" value="ECO:0007669"/>
    <property type="project" value="TreeGrafter"/>
</dbReference>
<dbReference type="Pfam" id="PF00454">
    <property type="entry name" value="PI3_PI4_kinase"/>
    <property type="match status" value="1"/>
</dbReference>
<dbReference type="PROSITE" id="PS00916">
    <property type="entry name" value="PI3_4_KINASE_2"/>
    <property type="match status" value="1"/>
</dbReference>
<dbReference type="PANTHER" id="PTHR10048">
    <property type="entry name" value="PHOSPHATIDYLINOSITOL KINASE"/>
    <property type="match status" value="1"/>
</dbReference>
<dbReference type="InterPro" id="IPR015433">
    <property type="entry name" value="PI3/4_kinase"/>
</dbReference>
<reference evidence="5" key="2">
    <citation type="submission" date="2021-05" db="EMBL/GenBank/DDBJ databases">
        <authorList>
            <person name="Pain A."/>
        </authorList>
    </citation>
    <scope>NUCLEOTIDE SEQUENCE</scope>
    <source>
        <strain evidence="5">1802A</strain>
    </source>
</reference>
<dbReference type="InterPro" id="IPR018936">
    <property type="entry name" value="PI3/4_kinase_CS"/>
</dbReference>
<dbReference type="Gene3D" id="3.30.1010.10">
    <property type="entry name" value="Phosphatidylinositol 3-kinase Catalytic Subunit, Chain A, domain 4"/>
    <property type="match status" value="1"/>
</dbReference>
<evidence type="ECO:0000313" key="5">
    <source>
        <dbReference type="EMBL" id="KAK1938742.1"/>
    </source>
</evidence>
<dbReference type="SUPFAM" id="SSF56112">
    <property type="entry name" value="Protein kinase-like (PK-like)"/>
    <property type="match status" value="1"/>
</dbReference>
<accession>A0AAD9GHY0</accession>
<dbReference type="PANTHER" id="PTHR10048:SF22">
    <property type="entry name" value="PHOSPHATIDYLINOSITOL 4-KINASE BETA"/>
    <property type="match status" value="1"/>
</dbReference>
<evidence type="ECO:0000256" key="3">
    <source>
        <dbReference type="SAM" id="MobiDB-lite"/>
    </source>
</evidence>
<evidence type="ECO:0000259" key="4">
    <source>
        <dbReference type="PROSITE" id="PS50290"/>
    </source>
</evidence>
<protein>
    <submittedName>
        <fullName evidence="5">1-phosphatidylinositol 4-kinase</fullName>
    </submittedName>
</protein>
<feature type="compositionally biased region" description="Basic and acidic residues" evidence="3">
    <location>
        <begin position="939"/>
        <end position="954"/>
    </location>
</feature>
<dbReference type="InterPro" id="IPR000403">
    <property type="entry name" value="PI3/4_kinase_cat_dom"/>
</dbReference>
<dbReference type="GO" id="GO:0046854">
    <property type="term" value="P:phosphatidylinositol phosphate biosynthetic process"/>
    <property type="evidence" value="ECO:0007669"/>
    <property type="project" value="InterPro"/>
</dbReference>
<dbReference type="PROSITE" id="PS50290">
    <property type="entry name" value="PI3_4_KINASE_3"/>
    <property type="match status" value="1"/>
</dbReference>
<evidence type="ECO:0000313" key="6">
    <source>
        <dbReference type="Proteomes" id="UP001195914"/>
    </source>
</evidence>
<keyword evidence="6" id="KW-1185">Reference proteome</keyword>
<evidence type="ECO:0000256" key="2">
    <source>
        <dbReference type="ARBA" id="ARBA00022777"/>
    </source>
</evidence>
<dbReference type="InterPro" id="IPR036940">
    <property type="entry name" value="PI3/4_kinase_cat_sf"/>
</dbReference>
<gene>
    <name evidence="5" type="ORF">X943_003998</name>
</gene>
<dbReference type="AlphaFoldDB" id="A0AAD9GHY0"/>
<dbReference type="GO" id="GO:0016020">
    <property type="term" value="C:membrane"/>
    <property type="evidence" value="ECO:0007669"/>
    <property type="project" value="TreeGrafter"/>
</dbReference>
<dbReference type="GO" id="GO:0052742">
    <property type="term" value="F:phosphatidylinositol kinase activity"/>
    <property type="evidence" value="ECO:0007669"/>
    <property type="project" value="TreeGrafter"/>
</dbReference>
<dbReference type="GO" id="GO:0048015">
    <property type="term" value="P:phosphatidylinositol-mediated signaling"/>
    <property type="evidence" value="ECO:0007669"/>
    <property type="project" value="TreeGrafter"/>
</dbReference>
<keyword evidence="2" id="KW-0418">Kinase</keyword>
<dbReference type="InterPro" id="IPR011009">
    <property type="entry name" value="Kinase-like_dom_sf"/>
</dbReference>
<reference evidence="5" key="1">
    <citation type="journal article" date="2014" name="Nucleic Acids Res.">
        <title>The evolutionary dynamics of variant antigen genes in Babesia reveal a history of genomic innovation underlying host-parasite interaction.</title>
        <authorList>
            <person name="Jackson A.P."/>
            <person name="Otto T.D."/>
            <person name="Darby A."/>
            <person name="Ramaprasad A."/>
            <person name="Xia D."/>
            <person name="Echaide I.E."/>
            <person name="Farber M."/>
            <person name="Gahlot S."/>
            <person name="Gamble J."/>
            <person name="Gupta D."/>
            <person name="Gupta Y."/>
            <person name="Jackson L."/>
            <person name="Malandrin L."/>
            <person name="Malas T.B."/>
            <person name="Moussa E."/>
            <person name="Nair M."/>
            <person name="Reid A.J."/>
            <person name="Sanders M."/>
            <person name="Sharma J."/>
            <person name="Tracey A."/>
            <person name="Quail M.A."/>
            <person name="Weir W."/>
            <person name="Wastling J.M."/>
            <person name="Hall N."/>
            <person name="Willadsen P."/>
            <person name="Lingelbach K."/>
            <person name="Shiels B."/>
            <person name="Tait A."/>
            <person name="Berriman M."/>
            <person name="Allred D.R."/>
            <person name="Pain A."/>
        </authorList>
    </citation>
    <scope>NUCLEOTIDE SEQUENCE</scope>
    <source>
        <strain evidence="5">1802A</strain>
    </source>
</reference>
<name>A0AAD9GHY0_BABDI</name>
<keyword evidence="1" id="KW-0808">Transferase</keyword>